<accession>A0ABU1TNY6</accession>
<dbReference type="EMBL" id="JAVDVI010000006">
    <property type="protein sequence ID" value="MDR6967675.1"/>
    <property type="molecule type" value="Genomic_DNA"/>
</dbReference>
<feature type="domain" description="Glycosyl transferase family 1" evidence="2">
    <location>
        <begin position="187"/>
        <end position="343"/>
    </location>
</feature>
<dbReference type="Pfam" id="PF00534">
    <property type="entry name" value="Glycos_transf_1"/>
    <property type="match status" value="1"/>
</dbReference>
<keyword evidence="4" id="KW-1185">Reference proteome</keyword>
<keyword evidence="1" id="KW-0808">Transferase</keyword>
<dbReference type="Gene3D" id="3.40.50.2000">
    <property type="entry name" value="Glycogen Phosphorylase B"/>
    <property type="match status" value="1"/>
</dbReference>
<dbReference type="InterPro" id="IPR001296">
    <property type="entry name" value="Glyco_trans_1"/>
</dbReference>
<sequence length="368" mass="43233">MIDAAKKTIVISGINMTNSGLLSIITDCLSHLSNYSIKKNIRIIALVHDKSLFDIPNIEYIEFPNSKKSWFARLYYEYFYFKKFSKQLDADVWFSLHDISPNVTAKKKFVYCHNPTPFFKPSLKDWRFGFKICLFSLFYKYLYQINIKSNTAVIVQQNAIKLSFQKMFGIENVVVGHPEIVFENPKRKANLNPDKIHFFYPSFPRMFKNFEYIVDAFSILPQHIQSKIEIHFTLNKEINAYANYIVASAKKYPSIKCIGLLKREEVLEYYNTVDVLLFPSRLETWGLPLSEFKPFEKDIFAINLPYAKETVGTYEKVHYFEPESPQTLARLITDFVENNLEKSTVNKNIEAPDFKNWNSLFDFIFKEN</sequence>
<evidence type="ECO:0000313" key="3">
    <source>
        <dbReference type="EMBL" id="MDR6967675.1"/>
    </source>
</evidence>
<reference evidence="3 4" key="1">
    <citation type="submission" date="2023-07" db="EMBL/GenBank/DDBJ databases">
        <title>Sorghum-associated microbial communities from plants grown in Nebraska, USA.</title>
        <authorList>
            <person name="Schachtman D."/>
        </authorList>
    </citation>
    <scope>NUCLEOTIDE SEQUENCE [LARGE SCALE GENOMIC DNA]</scope>
    <source>
        <strain evidence="3 4">3773</strain>
    </source>
</reference>
<comment type="caution">
    <text evidence="3">The sequence shown here is derived from an EMBL/GenBank/DDBJ whole genome shotgun (WGS) entry which is preliminary data.</text>
</comment>
<gene>
    <name evidence="3" type="ORF">J2X31_001687</name>
</gene>
<protein>
    <submittedName>
        <fullName evidence="3">Glycosyltransferase involved in cell wall biosynthesis</fullName>
    </submittedName>
</protein>
<dbReference type="PANTHER" id="PTHR46401:SF2">
    <property type="entry name" value="GLYCOSYLTRANSFERASE WBBK-RELATED"/>
    <property type="match status" value="1"/>
</dbReference>
<dbReference type="PANTHER" id="PTHR46401">
    <property type="entry name" value="GLYCOSYLTRANSFERASE WBBK-RELATED"/>
    <property type="match status" value="1"/>
</dbReference>
<proteinExistence type="predicted"/>
<dbReference type="Proteomes" id="UP001255185">
    <property type="component" value="Unassembled WGS sequence"/>
</dbReference>
<dbReference type="SUPFAM" id="SSF53756">
    <property type="entry name" value="UDP-Glycosyltransferase/glycogen phosphorylase"/>
    <property type="match status" value="1"/>
</dbReference>
<organism evidence="3 4">
    <name type="scientific">Flavobacterium arsenatis</name>
    <dbReference type="NCBI Taxonomy" id="1484332"/>
    <lineage>
        <taxon>Bacteria</taxon>
        <taxon>Pseudomonadati</taxon>
        <taxon>Bacteroidota</taxon>
        <taxon>Flavobacteriia</taxon>
        <taxon>Flavobacteriales</taxon>
        <taxon>Flavobacteriaceae</taxon>
        <taxon>Flavobacterium</taxon>
    </lineage>
</organism>
<evidence type="ECO:0000313" key="4">
    <source>
        <dbReference type="Proteomes" id="UP001255185"/>
    </source>
</evidence>
<evidence type="ECO:0000256" key="1">
    <source>
        <dbReference type="ARBA" id="ARBA00022679"/>
    </source>
</evidence>
<name>A0ABU1TNY6_9FLAO</name>
<dbReference type="RefSeq" id="WP_310025913.1">
    <property type="nucleotide sequence ID" value="NZ_JAVDVI010000006.1"/>
</dbReference>
<evidence type="ECO:0000259" key="2">
    <source>
        <dbReference type="Pfam" id="PF00534"/>
    </source>
</evidence>